<proteinExistence type="predicted"/>
<dbReference type="EMBL" id="WNTK01000006">
    <property type="protein sequence ID" value="KAG9482435.1"/>
    <property type="molecule type" value="Genomic_DNA"/>
</dbReference>
<dbReference type="OrthoDB" id="9908667at2759"/>
<reference evidence="2" key="1">
    <citation type="thesis" date="2020" institute="ProQuest LLC" country="789 East Eisenhower Parkway, Ann Arbor, MI, USA">
        <title>Comparative Genomics and Chromosome Evolution.</title>
        <authorList>
            <person name="Mudd A.B."/>
        </authorList>
    </citation>
    <scope>NUCLEOTIDE SEQUENCE</scope>
    <source>
        <strain evidence="2">HN-11 Male</strain>
        <tissue evidence="2">Kidney and liver</tissue>
    </source>
</reference>
<evidence type="ECO:0000256" key="1">
    <source>
        <dbReference type="SAM" id="MobiDB-lite"/>
    </source>
</evidence>
<feature type="compositionally biased region" description="Basic and acidic residues" evidence="1">
    <location>
        <begin position="13"/>
        <end position="30"/>
    </location>
</feature>
<organism evidence="2 3">
    <name type="scientific">Eleutherodactylus coqui</name>
    <name type="common">Puerto Rican coqui</name>
    <dbReference type="NCBI Taxonomy" id="57060"/>
    <lineage>
        <taxon>Eukaryota</taxon>
        <taxon>Metazoa</taxon>
        <taxon>Chordata</taxon>
        <taxon>Craniata</taxon>
        <taxon>Vertebrata</taxon>
        <taxon>Euteleostomi</taxon>
        <taxon>Amphibia</taxon>
        <taxon>Batrachia</taxon>
        <taxon>Anura</taxon>
        <taxon>Neobatrachia</taxon>
        <taxon>Hyloidea</taxon>
        <taxon>Eleutherodactylidae</taxon>
        <taxon>Eleutherodactylinae</taxon>
        <taxon>Eleutherodactylus</taxon>
        <taxon>Eleutherodactylus</taxon>
    </lineage>
</organism>
<comment type="caution">
    <text evidence="2">The sequence shown here is derived from an EMBL/GenBank/DDBJ whole genome shotgun (WGS) entry which is preliminary data.</text>
</comment>
<accession>A0A8J6K8D4</accession>
<name>A0A8J6K8D4_ELECQ</name>
<keyword evidence="3" id="KW-1185">Reference proteome</keyword>
<dbReference type="Proteomes" id="UP000770717">
    <property type="component" value="Unassembled WGS sequence"/>
</dbReference>
<evidence type="ECO:0000313" key="3">
    <source>
        <dbReference type="Proteomes" id="UP000770717"/>
    </source>
</evidence>
<sequence length="284" mass="32107">MQAKNPQAEETEEKTNLKVEQDAEERHEGTRLSPDLTTLVNAEKFVTLFQLLLYEEDTSGTGSIEEKICKFKIASKELEKVQIVIDSLKTQSPLNKSRRVQDLVSKFEQTKNYMELWTYAVNKAQRQLSAFIEKGMALKIWLSEALEFQEGLHSATCNSRSDIQQHFTLLLGIMKDSEVVKEKLAEYEHSACSLTTTLQEVSSCSGSFPKALEGASNQNRMGKWYDILPICITEEAAQVAQRFSTFTKINECYHVHLKGLQEINGLCLQEDSTSAVLPGELRSE</sequence>
<feature type="region of interest" description="Disordered" evidence="1">
    <location>
        <begin position="1"/>
        <end position="32"/>
    </location>
</feature>
<protein>
    <submittedName>
        <fullName evidence="2">Uncharacterized protein</fullName>
    </submittedName>
</protein>
<evidence type="ECO:0000313" key="2">
    <source>
        <dbReference type="EMBL" id="KAG9482435.1"/>
    </source>
</evidence>
<gene>
    <name evidence="2" type="ORF">GDO78_011234</name>
</gene>
<dbReference type="AlphaFoldDB" id="A0A8J6K8D4"/>